<evidence type="ECO:0000259" key="2">
    <source>
        <dbReference type="Pfam" id="PF13476"/>
    </source>
</evidence>
<dbReference type="RefSeq" id="WP_092257035.1">
    <property type="nucleotide sequence ID" value="NZ_CP047199.1"/>
</dbReference>
<gene>
    <name evidence="3" type="ORF">SAMN05661109_00989</name>
</gene>
<keyword evidence="3" id="KW-0378">Hydrolase</keyword>
<proteinExistence type="predicted"/>
<evidence type="ECO:0000313" key="3">
    <source>
        <dbReference type="EMBL" id="SER78035.1"/>
    </source>
</evidence>
<feature type="domain" description="Rad50/SbcC-type AAA" evidence="2">
    <location>
        <begin position="5"/>
        <end position="251"/>
    </location>
</feature>
<keyword evidence="3" id="KW-0269">Exonuclease</keyword>
<dbReference type="SUPFAM" id="SSF52540">
    <property type="entry name" value="P-loop containing nucleoside triphosphate hydrolases"/>
    <property type="match status" value="1"/>
</dbReference>
<accession>A0A1H9S088</accession>
<keyword evidence="3" id="KW-0540">Nuclease</keyword>
<dbReference type="AlphaFoldDB" id="A0A1H9S088"/>
<evidence type="ECO:0000313" key="4">
    <source>
        <dbReference type="Proteomes" id="UP000198929"/>
    </source>
</evidence>
<dbReference type="Pfam" id="PF13476">
    <property type="entry name" value="AAA_23"/>
    <property type="match status" value="1"/>
</dbReference>
<organism evidence="3 4">
    <name type="scientific">Corynebacterium cystitidis DSM 20524</name>
    <dbReference type="NCBI Taxonomy" id="1121357"/>
    <lineage>
        <taxon>Bacteria</taxon>
        <taxon>Bacillati</taxon>
        <taxon>Actinomycetota</taxon>
        <taxon>Actinomycetes</taxon>
        <taxon>Mycobacteriales</taxon>
        <taxon>Corynebacteriaceae</taxon>
        <taxon>Corynebacterium</taxon>
    </lineage>
</organism>
<dbReference type="PANTHER" id="PTHR41259:SF1">
    <property type="entry name" value="DOUBLE-STRAND BREAK REPAIR RAD50 ATPASE, PUTATIVE-RELATED"/>
    <property type="match status" value="1"/>
</dbReference>
<reference evidence="4" key="1">
    <citation type="submission" date="2016-10" db="EMBL/GenBank/DDBJ databases">
        <authorList>
            <person name="Varghese N."/>
            <person name="Submissions S."/>
        </authorList>
    </citation>
    <scope>NUCLEOTIDE SEQUENCE [LARGE SCALE GENOMIC DNA]</scope>
    <source>
        <strain evidence="4">DSM 20524</strain>
    </source>
</reference>
<feature type="coiled-coil region" evidence="1">
    <location>
        <begin position="692"/>
        <end position="719"/>
    </location>
</feature>
<dbReference type="GO" id="GO:0004527">
    <property type="term" value="F:exonuclease activity"/>
    <property type="evidence" value="ECO:0007669"/>
    <property type="project" value="UniProtKB-KW"/>
</dbReference>
<dbReference type="GO" id="GO:0006302">
    <property type="term" value="P:double-strand break repair"/>
    <property type="evidence" value="ECO:0007669"/>
    <property type="project" value="InterPro"/>
</dbReference>
<dbReference type="Gene3D" id="3.40.50.300">
    <property type="entry name" value="P-loop containing nucleotide triphosphate hydrolases"/>
    <property type="match status" value="2"/>
</dbReference>
<dbReference type="Proteomes" id="UP000198929">
    <property type="component" value="Unassembled WGS sequence"/>
</dbReference>
<evidence type="ECO:0000256" key="1">
    <source>
        <dbReference type="SAM" id="Coils"/>
    </source>
</evidence>
<keyword evidence="1" id="KW-0175">Coiled coil</keyword>
<sequence>MLIHSLRLDNVRGIEYLELTELPETGVIVIHGDNEAGKSTIMDAFRVVLTENHNAKNKSTRPLRPVHRDASPEVKLDATIGQYRLKIRKRWFSKALSELTVLSPFQRNFTGREADTKLAEIVAENMDADLVDTLFMRQDELPAGINAVGIPSMTRALDAGSDETLAGTEDTELMERIEAEYQRYFTKTGRPVKSRDDRDRDLEEARDQLQRQQAEAAQLSSYVDEVARKKLEIDQTEAELPAAVEQVRERETEFAAAQKTREAAERAEERAAVATREAQQAVADQQQRTQLVQRAKAAQDDVTRFDAQVADVAERAAQEAESFDKLTAARATADQRVQHAREQLRQANANRELVRHVARLSEVREILGQLEAADTEVSRLRDTAPERPITDDDVRAVEHATNEVALQRRLNDATAAKLVVTSPSSGQIVVDGHEVDLDGATEVEMYDGTEVSCGEFSAQYHAAAGTEDGREALQRAERKVAELLGELGCADLEQVRTMRDTHRSHADQLEKARSQRATIVGKSSADDLRAEEKWLAQRVAELDPKLRELDDETAAELVEQAQQEETAATTELNKLDAALKPLSERTAYTALQVVEAKQEAAARSLKVATEELNLARERTPDEQLDAGVIQAREAEDVAKEVLATASAAMRQANPDVAEQLLAGARTKVETLKKRASDAGIRMAELHSHIQQAQGIAEAVDKTQARVDALEREKQRTDRRAAAIDMLRSTMHEHRDKARQRYSEPFTKALTKYAEVIFGPDVSFELDDLLQVTARTINGATVELEQLSGGAQEQLAVLTRFAIAELAGSGHGGEHAAPVIIDDALGATDPQRLALMNTLFSQVGKNNQVFILTCFPQRYDTVAAAARYSMDELKTQSSLL</sequence>
<dbReference type="InterPro" id="IPR027417">
    <property type="entry name" value="P-loop_NTPase"/>
</dbReference>
<feature type="coiled-coil region" evidence="1">
    <location>
        <begin position="466"/>
        <end position="493"/>
    </location>
</feature>
<dbReference type="GO" id="GO:0016887">
    <property type="term" value="F:ATP hydrolysis activity"/>
    <property type="evidence" value="ECO:0007669"/>
    <property type="project" value="InterPro"/>
</dbReference>
<dbReference type="STRING" id="1121357.SAMN05661109_00989"/>
<dbReference type="InterPro" id="IPR038729">
    <property type="entry name" value="Rad50/SbcC_AAA"/>
</dbReference>
<keyword evidence="4" id="KW-1185">Reference proteome</keyword>
<dbReference type="EMBL" id="FOGQ01000003">
    <property type="protein sequence ID" value="SER78035.1"/>
    <property type="molecule type" value="Genomic_DNA"/>
</dbReference>
<protein>
    <submittedName>
        <fullName evidence="3">DNA repair exonuclease SbcCD ATPase subunit</fullName>
    </submittedName>
</protein>
<feature type="coiled-coil region" evidence="1">
    <location>
        <begin position="195"/>
        <end position="284"/>
    </location>
</feature>
<dbReference type="PANTHER" id="PTHR41259">
    <property type="entry name" value="DOUBLE-STRAND BREAK REPAIR RAD50 ATPASE, PUTATIVE-RELATED"/>
    <property type="match status" value="1"/>
</dbReference>
<name>A0A1H9S088_9CORY</name>